<keyword evidence="3" id="KW-0813">Transport</keyword>
<feature type="region of interest" description="Disordered" evidence="10">
    <location>
        <begin position="70"/>
        <end position="153"/>
    </location>
</feature>
<comment type="similarity">
    <text evidence="2">Belongs to the TonB family.</text>
</comment>
<protein>
    <submittedName>
        <fullName evidence="12">Gram-negative bacterial tonB protein</fullName>
    </submittedName>
</protein>
<dbReference type="Pfam" id="PF03544">
    <property type="entry name" value="TonB_C"/>
    <property type="match status" value="1"/>
</dbReference>
<feature type="domain" description="TonB C-terminal" evidence="11">
    <location>
        <begin position="217"/>
        <end position="307"/>
    </location>
</feature>
<evidence type="ECO:0000313" key="13">
    <source>
        <dbReference type="Proteomes" id="UP000188169"/>
    </source>
</evidence>
<dbReference type="InterPro" id="IPR006260">
    <property type="entry name" value="TonB/TolA_C"/>
</dbReference>
<dbReference type="NCBIfam" id="TIGR01352">
    <property type="entry name" value="tonB_Cterm"/>
    <property type="match status" value="1"/>
</dbReference>
<dbReference type="PROSITE" id="PS52015">
    <property type="entry name" value="TONB_CTD"/>
    <property type="match status" value="1"/>
</dbReference>
<evidence type="ECO:0000256" key="1">
    <source>
        <dbReference type="ARBA" id="ARBA00004383"/>
    </source>
</evidence>
<comment type="subcellular location">
    <subcellularLocation>
        <location evidence="1">Cell inner membrane</location>
        <topology evidence="1">Single-pass membrane protein</topology>
        <orientation evidence="1">Periplasmic side</orientation>
    </subcellularLocation>
</comment>
<keyword evidence="8" id="KW-1133">Transmembrane helix</keyword>
<keyword evidence="5" id="KW-0997">Cell inner membrane</keyword>
<dbReference type="InterPro" id="IPR051045">
    <property type="entry name" value="TonB-dependent_transducer"/>
</dbReference>
<feature type="compositionally biased region" description="Polar residues" evidence="10">
    <location>
        <begin position="70"/>
        <end position="91"/>
    </location>
</feature>
<evidence type="ECO:0000256" key="5">
    <source>
        <dbReference type="ARBA" id="ARBA00022519"/>
    </source>
</evidence>
<feature type="region of interest" description="Disordered" evidence="10">
    <location>
        <begin position="176"/>
        <end position="224"/>
    </location>
</feature>
<dbReference type="GO" id="GO:0055085">
    <property type="term" value="P:transmembrane transport"/>
    <property type="evidence" value="ECO:0007669"/>
    <property type="project" value="InterPro"/>
</dbReference>
<evidence type="ECO:0000259" key="11">
    <source>
        <dbReference type="PROSITE" id="PS52015"/>
    </source>
</evidence>
<dbReference type="GO" id="GO:0015031">
    <property type="term" value="P:protein transport"/>
    <property type="evidence" value="ECO:0007669"/>
    <property type="project" value="UniProtKB-KW"/>
</dbReference>
<gene>
    <name evidence="12" type="ORF">A1019T_02249</name>
</gene>
<dbReference type="STRING" id="1945520.A1019T_02249"/>
<accession>A0A1R4EIN3</accession>
<proteinExistence type="inferred from homology"/>
<dbReference type="Proteomes" id="UP000188169">
    <property type="component" value="Unassembled WGS sequence"/>
</dbReference>
<evidence type="ECO:0000256" key="10">
    <source>
        <dbReference type="SAM" id="MobiDB-lite"/>
    </source>
</evidence>
<evidence type="ECO:0000256" key="3">
    <source>
        <dbReference type="ARBA" id="ARBA00022448"/>
    </source>
</evidence>
<keyword evidence="4" id="KW-1003">Cell membrane</keyword>
<keyword evidence="9" id="KW-0472">Membrane</keyword>
<keyword evidence="13" id="KW-1185">Reference proteome</keyword>
<dbReference type="Gene3D" id="3.30.1150.10">
    <property type="match status" value="1"/>
</dbReference>
<dbReference type="OrthoDB" id="6658338at2"/>
<keyword evidence="6" id="KW-0812">Transmembrane</keyword>
<reference evidence="13" key="1">
    <citation type="submission" date="2017-02" db="EMBL/GenBank/DDBJ databases">
        <authorList>
            <person name="Mornico D."/>
        </authorList>
    </citation>
    <scope>NUCLEOTIDE SEQUENCE [LARGE SCALE GENOMIC DNA]</scope>
</reference>
<evidence type="ECO:0000256" key="9">
    <source>
        <dbReference type="ARBA" id="ARBA00023136"/>
    </source>
</evidence>
<dbReference type="GO" id="GO:0005886">
    <property type="term" value="C:plasma membrane"/>
    <property type="evidence" value="ECO:0007669"/>
    <property type="project" value="UniProtKB-SubCell"/>
</dbReference>
<organism evidence="12 13">
    <name type="scientific">Psychrobacter pasteurii</name>
    <dbReference type="NCBI Taxonomy" id="1945520"/>
    <lineage>
        <taxon>Bacteria</taxon>
        <taxon>Pseudomonadati</taxon>
        <taxon>Pseudomonadota</taxon>
        <taxon>Gammaproteobacteria</taxon>
        <taxon>Moraxellales</taxon>
        <taxon>Moraxellaceae</taxon>
        <taxon>Psychrobacter</taxon>
    </lineage>
</organism>
<dbReference type="AlphaFoldDB" id="A0A1R4EIN3"/>
<evidence type="ECO:0000256" key="8">
    <source>
        <dbReference type="ARBA" id="ARBA00022989"/>
    </source>
</evidence>
<dbReference type="RefSeq" id="WP_077449620.1">
    <property type="nucleotide sequence ID" value="NZ_FUGD01000132.1"/>
</dbReference>
<dbReference type="InterPro" id="IPR037682">
    <property type="entry name" value="TonB_C"/>
</dbReference>
<dbReference type="SUPFAM" id="SSF74653">
    <property type="entry name" value="TolA/TonB C-terminal domain"/>
    <property type="match status" value="1"/>
</dbReference>
<keyword evidence="7" id="KW-0653">Protein transport</keyword>
<name>A0A1R4EIN3_9GAMM</name>
<sequence length="307" mass="33609">MMKKTSDKSNLIKVNAATAIAVLAMHVGIAAALVHMQGPKPAIKEPEEVKPIEIQMLSLQEAVEPPIAVQTKQHTPQVTQEQVTKVQSQPKAASKPTESVDPEPETQPKPKPVEKNEPEPTQKAQSKPEAKVEAKTEEPLDNKQSTQQTIQQDVQPEITTKPNFDANEHQRLIEQAAREQAAREQAAREQAAREQAAREQAARAAAASNEPKSFSANQARWKRKPRLEVPPQVARKSNSGDVYLVILAVTVDKQGNVADVKVTKSSGNTAVDKAAISQVEKSKLHPFEQDKSPVVGLINLPIEYIVE</sequence>
<feature type="compositionally biased region" description="Low complexity" evidence="10">
    <location>
        <begin position="144"/>
        <end position="153"/>
    </location>
</feature>
<evidence type="ECO:0000256" key="2">
    <source>
        <dbReference type="ARBA" id="ARBA00006555"/>
    </source>
</evidence>
<evidence type="ECO:0000256" key="4">
    <source>
        <dbReference type="ARBA" id="ARBA00022475"/>
    </source>
</evidence>
<evidence type="ECO:0000256" key="7">
    <source>
        <dbReference type="ARBA" id="ARBA00022927"/>
    </source>
</evidence>
<dbReference type="EMBL" id="FUGD01000132">
    <property type="protein sequence ID" value="SJM38259.1"/>
    <property type="molecule type" value="Genomic_DNA"/>
</dbReference>
<dbReference type="PANTHER" id="PTHR33446">
    <property type="entry name" value="PROTEIN TONB-RELATED"/>
    <property type="match status" value="1"/>
</dbReference>
<feature type="compositionally biased region" description="Basic and acidic residues" evidence="10">
    <location>
        <begin position="176"/>
        <end position="201"/>
    </location>
</feature>
<evidence type="ECO:0000313" key="12">
    <source>
        <dbReference type="EMBL" id="SJM38259.1"/>
    </source>
</evidence>
<evidence type="ECO:0000256" key="6">
    <source>
        <dbReference type="ARBA" id="ARBA00022692"/>
    </source>
</evidence>
<feature type="compositionally biased region" description="Basic and acidic residues" evidence="10">
    <location>
        <begin position="106"/>
        <end position="141"/>
    </location>
</feature>